<sequence>MSNKTLSAVLAASALILVGCDDDDDDNAAQTRVQAVHASSDAPLANVTINGDSSTTSSTYNSQTLSGVNYATASGYIALDEGENSVQVDVQLPGGEVATVIPNTVLNLDSSLSYTVMVIGNADPSSEFAVEPLIITRDAAGDGDTSNVDVQVVHASPGIPEVDVHVTGPNDDINPAAPLATLSYKASTGVVSVPAADYRVRLALAGTDTVAFDSGTVPLPAGAELTIAAIPNVNNTSDADMPAAPVKLLVMDGSGSSIIHDANEIAQVRVGHLSADAPDVDVSVDGAVALNDVVFTVVSDYLDLVAKAYDLGVFAFDDPTTLQIDAQGVEFERGKDYSVYAINDLANIDALVIEDNRRPVATSATLSVLHGASLPAAATVDVYLTDSTDLSNSDPALPGFAYTDIVQNVYVAEGTYVVTVTGVGSKDPVLQLEGVALENGKVYKAIATNGGILAADITE</sequence>
<dbReference type="EMBL" id="BJLF01000008">
    <property type="protein sequence ID" value="GEA51132.1"/>
    <property type="molecule type" value="Genomic_DNA"/>
</dbReference>
<name>A0A4Y3HWR0_9VIBR</name>
<dbReference type="AlphaFoldDB" id="A0A4Y3HWR0"/>
<reference evidence="2 3" key="1">
    <citation type="submission" date="2019-06" db="EMBL/GenBank/DDBJ databases">
        <title>Whole genome shotgun sequence of Vibrio inusitatus NBRC 102082.</title>
        <authorList>
            <person name="Hosoyama A."/>
            <person name="Uohara A."/>
            <person name="Ohji S."/>
            <person name="Ichikawa N."/>
        </authorList>
    </citation>
    <scope>NUCLEOTIDE SEQUENCE [LARGE SCALE GENOMIC DNA]</scope>
    <source>
        <strain evidence="2 3">NBRC 102082</strain>
    </source>
</reference>
<feature type="domain" description="DUF4397" evidence="1">
    <location>
        <begin position="266"/>
        <end position="383"/>
    </location>
</feature>
<accession>A0A4Y3HWR0</accession>
<gene>
    <name evidence="2" type="ORF">VIN01S_19360</name>
</gene>
<keyword evidence="3" id="KW-1185">Reference proteome</keyword>
<dbReference type="InterPro" id="IPR025510">
    <property type="entry name" value="DUF4397"/>
</dbReference>
<organism evidence="2 3">
    <name type="scientific">Vibrio inusitatus NBRC 102082</name>
    <dbReference type="NCBI Taxonomy" id="1219070"/>
    <lineage>
        <taxon>Bacteria</taxon>
        <taxon>Pseudomonadati</taxon>
        <taxon>Pseudomonadota</taxon>
        <taxon>Gammaproteobacteria</taxon>
        <taxon>Vibrionales</taxon>
        <taxon>Vibrionaceae</taxon>
        <taxon>Vibrio</taxon>
    </lineage>
</organism>
<proteinExistence type="predicted"/>
<evidence type="ECO:0000313" key="3">
    <source>
        <dbReference type="Proteomes" id="UP000318717"/>
    </source>
</evidence>
<dbReference type="Pfam" id="PF14344">
    <property type="entry name" value="DUF4397"/>
    <property type="match status" value="2"/>
</dbReference>
<protein>
    <recommendedName>
        <fullName evidence="1">DUF4397 domain-containing protein</fullName>
    </recommendedName>
</protein>
<dbReference type="OrthoDB" id="9783299at2"/>
<dbReference type="Proteomes" id="UP000318717">
    <property type="component" value="Unassembled WGS sequence"/>
</dbReference>
<comment type="caution">
    <text evidence="2">The sequence shown here is derived from an EMBL/GenBank/DDBJ whole genome shotgun (WGS) entry which is preliminary data.</text>
</comment>
<dbReference type="PROSITE" id="PS51257">
    <property type="entry name" value="PROKAR_LIPOPROTEIN"/>
    <property type="match status" value="1"/>
</dbReference>
<evidence type="ECO:0000259" key="1">
    <source>
        <dbReference type="Pfam" id="PF14344"/>
    </source>
</evidence>
<evidence type="ECO:0000313" key="2">
    <source>
        <dbReference type="EMBL" id="GEA51132.1"/>
    </source>
</evidence>
<feature type="domain" description="DUF4397" evidence="1">
    <location>
        <begin position="33"/>
        <end position="164"/>
    </location>
</feature>
<dbReference type="RefSeq" id="WP_141345458.1">
    <property type="nucleotide sequence ID" value="NZ_BJLF01000008.1"/>
</dbReference>